<dbReference type="InterPro" id="IPR001054">
    <property type="entry name" value="A/G_cyclase"/>
</dbReference>
<dbReference type="GO" id="GO:0035556">
    <property type="term" value="P:intracellular signal transduction"/>
    <property type="evidence" value="ECO:0007669"/>
    <property type="project" value="InterPro"/>
</dbReference>
<dbReference type="PROSITE" id="PS50125">
    <property type="entry name" value="GUANYLATE_CYCLASE_2"/>
    <property type="match status" value="1"/>
</dbReference>
<dbReference type="SUPFAM" id="SSF55073">
    <property type="entry name" value="Nucleotide cyclase"/>
    <property type="match status" value="1"/>
</dbReference>
<dbReference type="GO" id="GO:0004016">
    <property type="term" value="F:adenylate cyclase activity"/>
    <property type="evidence" value="ECO:0007669"/>
    <property type="project" value="UniProtKB-ARBA"/>
</dbReference>
<name>A0A0S4QXY5_9ACTN</name>
<dbReference type="EMBL" id="FAOZ01000041">
    <property type="protein sequence ID" value="CUU60507.1"/>
    <property type="molecule type" value="Genomic_DNA"/>
</dbReference>
<dbReference type="CDD" id="cd07302">
    <property type="entry name" value="CHD"/>
    <property type="match status" value="1"/>
</dbReference>
<evidence type="ECO:0000259" key="3">
    <source>
        <dbReference type="PROSITE" id="PS50125"/>
    </source>
</evidence>
<feature type="region of interest" description="Disordered" evidence="2">
    <location>
        <begin position="17"/>
        <end position="46"/>
    </location>
</feature>
<dbReference type="PANTHER" id="PTHR43081:SF1">
    <property type="entry name" value="ADENYLATE CYCLASE, TERMINAL-DIFFERENTIATION SPECIFIC"/>
    <property type="match status" value="1"/>
</dbReference>
<dbReference type="InterPro" id="IPR050697">
    <property type="entry name" value="Adenylyl/Guanylyl_Cyclase_3/4"/>
</dbReference>
<reference evidence="5" key="1">
    <citation type="submission" date="2015-11" db="EMBL/GenBank/DDBJ databases">
        <authorList>
            <person name="Varghese N."/>
        </authorList>
    </citation>
    <scope>NUCLEOTIDE SEQUENCE [LARGE SCALE GENOMIC DNA]</scope>
    <source>
        <strain evidence="5">DSM 45899</strain>
    </source>
</reference>
<dbReference type="GO" id="GO:0009190">
    <property type="term" value="P:cyclic nucleotide biosynthetic process"/>
    <property type="evidence" value="ECO:0007669"/>
    <property type="project" value="InterPro"/>
</dbReference>
<keyword evidence="5" id="KW-1185">Reference proteome</keyword>
<proteinExistence type="inferred from homology"/>
<organism evidence="4 5">
    <name type="scientific">Parafrankia irregularis</name>
    <dbReference type="NCBI Taxonomy" id="795642"/>
    <lineage>
        <taxon>Bacteria</taxon>
        <taxon>Bacillati</taxon>
        <taxon>Actinomycetota</taxon>
        <taxon>Actinomycetes</taxon>
        <taxon>Frankiales</taxon>
        <taxon>Frankiaceae</taxon>
        <taxon>Parafrankia</taxon>
    </lineage>
</organism>
<dbReference type="Proteomes" id="UP000198802">
    <property type="component" value="Unassembled WGS sequence"/>
</dbReference>
<feature type="domain" description="Guanylate cyclase" evidence="3">
    <location>
        <begin position="58"/>
        <end position="195"/>
    </location>
</feature>
<evidence type="ECO:0000313" key="4">
    <source>
        <dbReference type="EMBL" id="CUU60507.1"/>
    </source>
</evidence>
<gene>
    <name evidence="4" type="ORF">Ga0074812_14126</name>
</gene>
<dbReference type="PANTHER" id="PTHR43081">
    <property type="entry name" value="ADENYLATE CYCLASE, TERMINAL-DIFFERENTIATION SPECIFIC-RELATED"/>
    <property type="match status" value="1"/>
</dbReference>
<dbReference type="Gene3D" id="3.30.70.1230">
    <property type="entry name" value="Nucleotide cyclase"/>
    <property type="match status" value="1"/>
</dbReference>
<accession>A0A0S4QXY5</accession>
<sequence>MDTIQALPGARSITTAHAAHTAAVPSPAPLSATSRTATNNRTATTRWPSPQAERLVVTVLMSDVRGYSGIAQRSDPVVLAGQLDAHRREMVAAIRQAGGIVVQYAGDAVVAAFGMPAFGVPARRADHRRRACRAALAMHRRQRRLDGEWVARGLEPFGLGIGVCTGEVAAAVLGGDERLGYTLVGDTVNLAARLQSMAREPGMTVVSAATAAGLAGAEVLGLAPTTVKGRVGLVQAYRLVDNVITRRHPKPVADSRGWPDAGPAHAAAA</sequence>
<feature type="compositionally biased region" description="Low complexity" evidence="2">
    <location>
        <begin position="31"/>
        <end position="46"/>
    </location>
</feature>
<comment type="similarity">
    <text evidence="1">Belongs to the adenylyl cyclase class-3 family.</text>
</comment>
<dbReference type="SMART" id="SM00044">
    <property type="entry name" value="CYCc"/>
    <property type="match status" value="1"/>
</dbReference>
<evidence type="ECO:0000256" key="2">
    <source>
        <dbReference type="SAM" id="MobiDB-lite"/>
    </source>
</evidence>
<protein>
    <submittedName>
        <fullName evidence="4">Adenylate cyclase, class 3</fullName>
    </submittedName>
</protein>
<dbReference type="RefSeq" id="WP_226930837.1">
    <property type="nucleotide sequence ID" value="NZ_FAOZ01000041.1"/>
</dbReference>
<dbReference type="InterPro" id="IPR029787">
    <property type="entry name" value="Nucleotide_cyclase"/>
</dbReference>
<feature type="region of interest" description="Disordered" evidence="2">
    <location>
        <begin position="249"/>
        <end position="269"/>
    </location>
</feature>
<evidence type="ECO:0000256" key="1">
    <source>
        <dbReference type="ARBA" id="ARBA00005381"/>
    </source>
</evidence>
<dbReference type="Pfam" id="PF00211">
    <property type="entry name" value="Guanylate_cyc"/>
    <property type="match status" value="1"/>
</dbReference>
<evidence type="ECO:0000313" key="5">
    <source>
        <dbReference type="Proteomes" id="UP000198802"/>
    </source>
</evidence>
<dbReference type="AlphaFoldDB" id="A0A0S4QXY5"/>